<dbReference type="SUPFAM" id="SSF51338">
    <property type="entry name" value="Composite domain of metallo-dependent hydrolases"/>
    <property type="match status" value="1"/>
</dbReference>
<dbReference type="OrthoDB" id="194468at2759"/>
<dbReference type="Gene3D" id="2.30.40.10">
    <property type="entry name" value="Urease, subunit C, domain 1"/>
    <property type="match status" value="1"/>
</dbReference>
<keyword evidence="4" id="KW-0378">Hydrolase</keyword>
<proteinExistence type="predicted"/>
<keyword evidence="2" id="KW-0732">Signal</keyword>
<dbReference type="PANTHER" id="PTHR22642">
    <property type="entry name" value="IMIDAZOLONEPROPIONASE"/>
    <property type="match status" value="1"/>
</dbReference>
<feature type="chain" id="PRO_5005202456" evidence="2">
    <location>
        <begin position="25"/>
        <end position="549"/>
    </location>
</feature>
<dbReference type="SUPFAM" id="SSF51556">
    <property type="entry name" value="Metallo-dependent hydrolases"/>
    <property type="match status" value="1"/>
</dbReference>
<dbReference type="VEuPathDB" id="FungiDB:MAPG_01432"/>
<dbReference type="CDD" id="cd01300">
    <property type="entry name" value="YtcJ_like"/>
    <property type="match status" value="1"/>
</dbReference>
<feature type="domain" description="Amidohydrolase 3" evidence="3">
    <location>
        <begin position="79"/>
        <end position="516"/>
    </location>
</feature>
<sequence length="549" mass="60183">MAFGNLLKSPRVLLVAGLAVCAQAKPCKTQVDRVFRNGTIHTLDKAGSTFSAMAVKDGRITHLGSDDELAAHIGNTTTVIELGGRVVIPGLVDSHMHVQSGGEFLLKCNLNYQPLSMEEILAHVQECVEADRATKESPDQWIEVVNMDYPSLIRRSGSQTKRDLDRLKTVRPVMIRSSDYHTVFANSHALELSNITAETPDPGNGKIERIGDTREPSGILQDDAYKLLAGPNPPTEEDSLMALRAAFKLLREEGITTFQDASAQLSMGPLYEKIKAEGGLTSRVYFDYRIDQPASIDGVGALVSETKAAITKLNDPSPLGPKPTLKWQAIKLFLDGVITYPSLTAAVLEPYLVPVNASDLGGEWVEDPRTLAKPYWTPAILNKAVEALFLAGIDVQMHADGDLAVRIALDAVEAFRAKHPKMTNYRLGVAHDELSNPADWPRFAELAVDPIMSFQWSQPSSFYLPDNWRSLGKERFEHRLQAHREIADAGRPVTYGSDWPIDPLDEFLALKAGVTRSGDPLNQNSPASQGFPFNGTLPGKGLTREMAIR</sequence>
<evidence type="ECO:0000313" key="4">
    <source>
        <dbReference type="EMBL" id="KLU82360.1"/>
    </source>
</evidence>
<feature type="region of interest" description="Disordered" evidence="1">
    <location>
        <begin position="519"/>
        <end position="549"/>
    </location>
</feature>
<dbReference type="Gene3D" id="3.10.310.70">
    <property type="match status" value="1"/>
</dbReference>
<dbReference type="PANTHER" id="PTHR22642:SF2">
    <property type="entry name" value="PROTEIN LONG AFTER FAR-RED 3"/>
    <property type="match status" value="1"/>
</dbReference>
<feature type="signal peptide" evidence="2">
    <location>
        <begin position="1"/>
        <end position="24"/>
    </location>
</feature>
<dbReference type="InterPro" id="IPR032466">
    <property type="entry name" value="Metal_Hydrolase"/>
</dbReference>
<reference evidence="4" key="2">
    <citation type="submission" date="2011-03" db="EMBL/GenBank/DDBJ databases">
        <title>Annotation of Magnaporthe poae ATCC 64411.</title>
        <authorList>
            <person name="Ma L.-J."/>
            <person name="Dead R."/>
            <person name="Young S.K."/>
            <person name="Zeng Q."/>
            <person name="Gargeya S."/>
            <person name="Fitzgerald M."/>
            <person name="Haas B."/>
            <person name="Abouelleil A."/>
            <person name="Alvarado L."/>
            <person name="Arachchi H.M."/>
            <person name="Berlin A."/>
            <person name="Brown A."/>
            <person name="Chapman S.B."/>
            <person name="Chen Z."/>
            <person name="Dunbar C."/>
            <person name="Freedman E."/>
            <person name="Gearin G."/>
            <person name="Gellesch M."/>
            <person name="Goldberg J."/>
            <person name="Griggs A."/>
            <person name="Gujja S."/>
            <person name="Heiman D."/>
            <person name="Howarth C."/>
            <person name="Larson L."/>
            <person name="Lui A."/>
            <person name="MacDonald P.J.P."/>
            <person name="Mehta T."/>
            <person name="Montmayeur A."/>
            <person name="Murphy C."/>
            <person name="Neiman D."/>
            <person name="Pearson M."/>
            <person name="Priest M."/>
            <person name="Roberts A."/>
            <person name="Saif S."/>
            <person name="Shea T."/>
            <person name="Shenoy N."/>
            <person name="Sisk P."/>
            <person name="Stolte C."/>
            <person name="Sykes S."/>
            <person name="Yandava C."/>
            <person name="Wortman J."/>
            <person name="Nusbaum C."/>
            <person name="Birren B."/>
        </authorList>
    </citation>
    <scope>NUCLEOTIDE SEQUENCE</scope>
    <source>
        <strain evidence="4">ATCC 64411</strain>
    </source>
</reference>
<reference evidence="4" key="1">
    <citation type="submission" date="2010-05" db="EMBL/GenBank/DDBJ databases">
        <title>The Genome Sequence of Magnaporthe poae strain ATCC 64411.</title>
        <authorList>
            <consortium name="The Broad Institute Genome Sequencing Platform"/>
            <consortium name="Broad Institute Genome Sequencing Center for Infectious Disease"/>
            <person name="Ma L.-J."/>
            <person name="Dead R."/>
            <person name="Young S."/>
            <person name="Zeng Q."/>
            <person name="Koehrsen M."/>
            <person name="Alvarado L."/>
            <person name="Berlin A."/>
            <person name="Chapman S.B."/>
            <person name="Chen Z."/>
            <person name="Freedman E."/>
            <person name="Gellesch M."/>
            <person name="Goldberg J."/>
            <person name="Griggs A."/>
            <person name="Gujja S."/>
            <person name="Heilman E.R."/>
            <person name="Heiman D."/>
            <person name="Hepburn T."/>
            <person name="Howarth C."/>
            <person name="Jen D."/>
            <person name="Larson L."/>
            <person name="Mehta T."/>
            <person name="Neiman D."/>
            <person name="Pearson M."/>
            <person name="Roberts A."/>
            <person name="Saif S."/>
            <person name="Shea T."/>
            <person name="Shenoy N."/>
            <person name="Sisk P."/>
            <person name="Stolte C."/>
            <person name="Sykes S."/>
            <person name="Walk T."/>
            <person name="White J."/>
            <person name="Yandava C."/>
            <person name="Haas B."/>
            <person name="Nusbaum C."/>
            <person name="Birren B."/>
        </authorList>
    </citation>
    <scope>NUCLEOTIDE SEQUENCE</scope>
    <source>
        <strain evidence="4">ATCC 64411</strain>
    </source>
</reference>
<gene>
    <name evidence="4" type="ORF">MAPG_01432</name>
</gene>
<name>A0A0H2TE07_MAGP6</name>
<evidence type="ECO:0000259" key="3">
    <source>
        <dbReference type="Pfam" id="PF07969"/>
    </source>
</evidence>
<protein>
    <submittedName>
        <fullName evidence="4">Amidohydrolase 3</fullName>
    </submittedName>
</protein>
<feature type="non-terminal residue" evidence="4">
    <location>
        <position position="549"/>
    </location>
</feature>
<evidence type="ECO:0000256" key="2">
    <source>
        <dbReference type="SAM" id="SignalP"/>
    </source>
</evidence>
<dbReference type="InterPro" id="IPR013108">
    <property type="entry name" value="Amidohydro_3"/>
</dbReference>
<dbReference type="Pfam" id="PF07969">
    <property type="entry name" value="Amidohydro_3"/>
    <property type="match status" value="1"/>
</dbReference>
<dbReference type="EMBL" id="GL876966">
    <property type="protein sequence ID" value="KLU82360.1"/>
    <property type="molecule type" value="Genomic_DNA"/>
</dbReference>
<dbReference type="Gene3D" id="3.20.20.140">
    <property type="entry name" value="Metal-dependent hydrolases"/>
    <property type="match status" value="1"/>
</dbReference>
<dbReference type="InterPro" id="IPR033932">
    <property type="entry name" value="YtcJ-like"/>
</dbReference>
<accession>A0A0H2TE07</accession>
<dbReference type="InterPro" id="IPR011059">
    <property type="entry name" value="Metal-dep_hydrolase_composite"/>
</dbReference>
<organism evidence="4">
    <name type="scientific">Magnaporthiopsis poae (strain ATCC 64411 / 73-15)</name>
    <name type="common">Kentucky bluegrass fungus</name>
    <name type="synonym">Magnaporthe poae</name>
    <dbReference type="NCBI Taxonomy" id="644358"/>
    <lineage>
        <taxon>Eukaryota</taxon>
        <taxon>Fungi</taxon>
        <taxon>Dikarya</taxon>
        <taxon>Ascomycota</taxon>
        <taxon>Pezizomycotina</taxon>
        <taxon>Sordariomycetes</taxon>
        <taxon>Sordariomycetidae</taxon>
        <taxon>Magnaporthales</taxon>
        <taxon>Magnaporthaceae</taxon>
        <taxon>Magnaporthiopsis</taxon>
    </lineage>
</organism>
<evidence type="ECO:0000256" key="1">
    <source>
        <dbReference type="SAM" id="MobiDB-lite"/>
    </source>
</evidence>
<dbReference type="GO" id="GO:0016810">
    <property type="term" value="F:hydrolase activity, acting on carbon-nitrogen (but not peptide) bonds"/>
    <property type="evidence" value="ECO:0007669"/>
    <property type="project" value="InterPro"/>
</dbReference>
<dbReference type="AlphaFoldDB" id="A0A0H2TE07"/>